<protein>
    <recommendedName>
        <fullName evidence="13">Cysteine--tRNA ligase</fullName>
        <ecNumber evidence="13">6.1.1.16</ecNumber>
    </recommendedName>
    <alternativeName>
        <fullName evidence="13">Cysteinyl-tRNA synthetase</fullName>
        <shortName evidence="13">CysRS</shortName>
    </alternativeName>
</protein>
<keyword evidence="6 13" id="KW-0479">Metal-binding</keyword>
<organism evidence="16 17">
    <name type="scientific">Candidatus Berkelbacteria bacterium CG_4_8_14_3_um_filter_42_13</name>
    <dbReference type="NCBI Taxonomy" id="1974505"/>
    <lineage>
        <taxon>Bacteria</taxon>
        <taxon>Candidatus Berkelbacteria</taxon>
    </lineage>
</organism>
<comment type="subunit">
    <text evidence="3 13">Monomer.</text>
</comment>
<dbReference type="GO" id="GO:0005829">
    <property type="term" value="C:cytosol"/>
    <property type="evidence" value="ECO:0007669"/>
    <property type="project" value="TreeGrafter"/>
</dbReference>
<feature type="binding site" evidence="13">
    <location>
        <position position="286"/>
    </location>
    <ligand>
        <name>ATP</name>
        <dbReference type="ChEBI" id="CHEBI:30616"/>
    </ligand>
</feature>
<comment type="caution">
    <text evidence="16">The sequence shown here is derived from an EMBL/GenBank/DDBJ whole genome shotgun (WGS) entry which is preliminary data.</text>
</comment>
<dbReference type="Gene3D" id="1.20.120.640">
    <property type="entry name" value="Anticodon-binding domain of a subclass of class I aminoacyl-tRNA synthetases"/>
    <property type="match status" value="1"/>
</dbReference>
<dbReference type="EMBL" id="PFIK01000048">
    <property type="protein sequence ID" value="PIX29971.1"/>
    <property type="molecule type" value="Genomic_DNA"/>
</dbReference>
<feature type="binding site" evidence="13">
    <location>
        <position position="251"/>
    </location>
    <ligand>
        <name>Zn(2+)</name>
        <dbReference type="ChEBI" id="CHEBI:29105"/>
    </ligand>
</feature>
<keyword evidence="11 13" id="KW-0030">Aminoacyl-tRNA synthetase</keyword>
<feature type="domain" description="Cysteinyl-tRNA ligase anticodon binding" evidence="15">
    <location>
        <begin position="433"/>
        <end position="476"/>
    </location>
</feature>
<dbReference type="Proteomes" id="UP000229924">
    <property type="component" value="Unassembled WGS sequence"/>
</dbReference>
<dbReference type="GO" id="GO:0005524">
    <property type="term" value="F:ATP binding"/>
    <property type="evidence" value="ECO:0007669"/>
    <property type="project" value="UniProtKB-UniRule"/>
</dbReference>
<dbReference type="InterPro" id="IPR014729">
    <property type="entry name" value="Rossmann-like_a/b/a_fold"/>
</dbReference>
<dbReference type="EC" id="6.1.1.16" evidence="13"/>
<evidence type="ECO:0000256" key="7">
    <source>
        <dbReference type="ARBA" id="ARBA00022741"/>
    </source>
</evidence>
<dbReference type="SUPFAM" id="SSF52374">
    <property type="entry name" value="Nucleotidylyl transferase"/>
    <property type="match status" value="1"/>
</dbReference>
<feature type="binding site" evidence="13">
    <location>
        <position position="42"/>
    </location>
    <ligand>
        <name>Zn(2+)</name>
        <dbReference type="ChEBI" id="CHEBI:29105"/>
    </ligand>
</feature>
<dbReference type="PRINTS" id="PR00983">
    <property type="entry name" value="TRNASYNTHCYS"/>
</dbReference>
<dbReference type="InterPro" id="IPR024909">
    <property type="entry name" value="Cys-tRNA/MSH_ligase"/>
</dbReference>
<feature type="short sequence motif" description="'KMSKS' region" evidence="13">
    <location>
        <begin position="283"/>
        <end position="287"/>
    </location>
</feature>
<dbReference type="AlphaFoldDB" id="A0A2M7K167"/>
<evidence type="ECO:0000256" key="11">
    <source>
        <dbReference type="ARBA" id="ARBA00023146"/>
    </source>
</evidence>
<feature type="short sequence motif" description="'HIGH' region" evidence="13">
    <location>
        <begin position="44"/>
        <end position="54"/>
    </location>
</feature>
<dbReference type="GO" id="GO:0008270">
    <property type="term" value="F:zinc ion binding"/>
    <property type="evidence" value="ECO:0007669"/>
    <property type="project" value="UniProtKB-UniRule"/>
</dbReference>
<evidence type="ECO:0000259" key="14">
    <source>
        <dbReference type="Pfam" id="PF01406"/>
    </source>
</evidence>
<feature type="binding site" evidence="13">
    <location>
        <position position="255"/>
    </location>
    <ligand>
        <name>Zn(2+)</name>
        <dbReference type="ChEBI" id="CHEBI:29105"/>
    </ligand>
</feature>
<evidence type="ECO:0000256" key="12">
    <source>
        <dbReference type="ARBA" id="ARBA00047398"/>
    </source>
</evidence>
<feature type="binding site" evidence="13">
    <location>
        <position position="226"/>
    </location>
    <ligand>
        <name>Zn(2+)</name>
        <dbReference type="ChEBI" id="CHEBI:29105"/>
    </ligand>
</feature>
<evidence type="ECO:0000313" key="16">
    <source>
        <dbReference type="EMBL" id="PIX29971.1"/>
    </source>
</evidence>
<name>A0A2M7K167_9BACT</name>
<dbReference type="NCBIfam" id="TIGR00435">
    <property type="entry name" value="cysS"/>
    <property type="match status" value="1"/>
</dbReference>
<evidence type="ECO:0000256" key="9">
    <source>
        <dbReference type="ARBA" id="ARBA00022840"/>
    </source>
</evidence>
<evidence type="ECO:0000256" key="8">
    <source>
        <dbReference type="ARBA" id="ARBA00022833"/>
    </source>
</evidence>
<evidence type="ECO:0000259" key="15">
    <source>
        <dbReference type="Pfam" id="PF23493"/>
    </source>
</evidence>
<dbReference type="HAMAP" id="MF_00041">
    <property type="entry name" value="Cys_tRNA_synth"/>
    <property type="match status" value="1"/>
</dbReference>
<evidence type="ECO:0000256" key="5">
    <source>
        <dbReference type="ARBA" id="ARBA00022598"/>
    </source>
</evidence>
<dbReference type="InterPro" id="IPR009080">
    <property type="entry name" value="tRNAsynth_Ia_anticodon-bd"/>
</dbReference>
<keyword evidence="7 13" id="KW-0547">Nucleotide-binding</keyword>
<dbReference type="GO" id="GO:0004817">
    <property type="term" value="F:cysteine-tRNA ligase activity"/>
    <property type="evidence" value="ECO:0007669"/>
    <property type="project" value="UniProtKB-UniRule"/>
</dbReference>
<proteinExistence type="inferred from homology"/>
<evidence type="ECO:0000256" key="3">
    <source>
        <dbReference type="ARBA" id="ARBA00011245"/>
    </source>
</evidence>
<reference evidence="17" key="1">
    <citation type="submission" date="2017-09" db="EMBL/GenBank/DDBJ databases">
        <title>Depth-based differentiation of microbial function through sediment-hosted aquifers and enrichment of novel symbionts in the deep terrestrial subsurface.</title>
        <authorList>
            <person name="Probst A.J."/>
            <person name="Ladd B."/>
            <person name="Jarett J.K."/>
            <person name="Geller-Mcgrath D.E."/>
            <person name="Sieber C.M.K."/>
            <person name="Emerson J.B."/>
            <person name="Anantharaman K."/>
            <person name="Thomas B.C."/>
            <person name="Malmstrom R."/>
            <person name="Stieglmeier M."/>
            <person name="Klingl A."/>
            <person name="Woyke T."/>
            <person name="Ryan C.M."/>
            <person name="Banfield J.F."/>
        </authorList>
    </citation>
    <scope>NUCLEOTIDE SEQUENCE [LARGE SCALE GENOMIC DNA]</scope>
</reference>
<dbReference type="Pfam" id="PF01406">
    <property type="entry name" value="tRNA-synt_1e"/>
    <property type="match status" value="1"/>
</dbReference>
<dbReference type="Gene3D" id="3.40.50.620">
    <property type="entry name" value="HUPs"/>
    <property type="match status" value="1"/>
</dbReference>
<keyword evidence="4 13" id="KW-0963">Cytoplasm</keyword>
<keyword evidence="10 13" id="KW-0648">Protein biosynthesis</keyword>
<dbReference type="Pfam" id="PF23493">
    <property type="entry name" value="CysS_C"/>
    <property type="match status" value="1"/>
</dbReference>
<evidence type="ECO:0000256" key="2">
    <source>
        <dbReference type="ARBA" id="ARBA00005594"/>
    </source>
</evidence>
<dbReference type="SUPFAM" id="SSF47323">
    <property type="entry name" value="Anticodon-binding domain of a subclass of class I aminoacyl-tRNA synthetases"/>
    <property type="match status" value="1"/>
</dbReference>
<dbReference type="FunFam" id="3.40.50.620:FF:000130">
    <property type="entry name" value="Cysteine--tRNA ligase"/>
    <property type="match status" value="1"/>
</dbReference>
<comment type="catalytic activity">
    <reaction evidence="12 13">
        <text>tRNA(Cys) + L-cysteine + ATP = L-cysteinyl-tRNA(Cys) + AMP + diphosphate</text>
        <dbReference type="Rhea" id="RHEA:17773"/>
        <dbReference type="Rhea" id="RHEA-COMP:9661"/>
        <dbReference type="Rhea" id="RHEA-COMP:9679"/>
        <dbReference type="ChEBI" id="CHEBI:30616"/>
        <dbReference type="ChEBI" id="CHEBI:33019"/>
        <dbReference type="ChEBI" id="CHEBI:35235"/>
        <dbReference type="ChEBI" id="CHEBI:78442"/>
        <dbReference type="ChEBI" id="CHEBI:78517"/>
        <dbReference type="ChEBI" id="CHEBI:456215"/>
        <dbReference type="EC" id="6.1.1.16"/>
    </reaction>
</comment>
<keyword evidence="5 13" id="KW-0436">Ligase</keyword>
<evidence type="ECO:0000256" key="13">
    <source>
        <dbReference type="HAMAP-Rule" id="MF_00041"/>
    </source>
</evidence>
<evidence type="ECO:0000256" key="4">
    <source>
        <dbReference type="ARBA" id="ARBA00022490"/>
    </source>
</evidence>
<keyword evidence="9 13" id="KW-0067">ATP-binding</keyword>
<evidence type="ECO:0000256" key="6">
    <source>
        <dbReference type="ARBA" id="ARBA00022723"/>
    </source>
</evidence>
<accession>A0A2M7K167</accession>
<dbReference type="InterPro" id="IPR056411">
    <property type="entry name" value="CysS_C"/>
</dbReference>
<dbReference type="InterPro" id="IPR032678">
    <property type="entry name" value="tRNA-synt_1_cat_dom"/>
</dbReference>
<keyword evidence="8 13" id="KW-0862">Zinc</keyword>
<evidence type="ECO:0000313" key="17">
    <source>
        <dbReference type="Proteomes" id="UP000229924"/>
    </source>
</evidence>
<sequence length="483" mass="55382">MKLLQDIINNSRRNKLRLYNTLSKSIEEFSPIEENHVKFYTCGPTVYDYAHIGNLRTFIFEDILRRTLEYFGFRVKQVMNITDIDDKTIAAGKGEKAAFEKLTRKFEAEFWQDLAKLNIEKPEETPRATEYIASIVVFVKELMKKDYAYKGDDGSIYFSIAKFTNYGKLSNLDKSGIQAGARVSQDQYSKENPADFVLWKAWDKKDGEIYWETELGKGRPGWHIECSAMSQDKLGPTIDIHAGGVDLIFPHHENEIAQSEARTGKKFVNYWLHAEHLLVDGKKMSKSLGNFYTLRDLVEKGYDPLDFRYLCFSAHWRDKLNFTWDSLEAARNALARARKIVSESPDGGAVNDEYIAKFKEALENDLNSPRALSAFWQMLRDEKLSSGEKKATALEIDKIFALDLGKSNVIVRVKTLQVKAHIINPAATTSNEEIPAEVLKLIKDRQKARSEKNFELSDKLREQIESLGYSIEDSGESTRVYKK</sequence>
<dbReference type="PANTHER" id="PTHR10890">
    <property type="entry name" value="CYSTEINYL-TRNA SYNTHETASE"/>
    <property type="match status" value="1"/>
</dbReference>
<feature type="domain" description="tRNA synthetases class I catalytic" evidence="14">
    <location>
        <begin position="29"/>
        <end position="331"/>
    </location>
</feature>
<dbReference type="GO" id="GO:0006423">
    <property type="term" value="P:cysteinyl-tRNA aminoacylation"/>
    <property type="evidence" value="ECO:0007669"/>
    <property type="project" value="UniProtKB-UniRule"/>
</dbReference>
<dbReference type="PANTHER" id="PTHR10890:SF3">
    <property type="entry name" value="CYSTEINE--TRNA LIGASE, CYTOPLASMIC"/>
    <property type="match status" value="1"/>
</dbReference>
<evidence type="ECO:0000256" key="10">
    <source>
        <dbReference type="ARBA" id="ARBA00022917"/>
    </source>
</evidence>
<gene>
    <name evidence="13" type="primary">cysS</name>
    <name evidence="16" type="ORF">COZ63_02250</name>
</gene>
<dbReference type="CDD" id="cd00672">
    <property type="entry name" value="CysRS_core"/>
    <property type="match status" value="1"/>
</dbReference>
<evidence type="ECO:0000256" key="1">
    <source>
        <dbReference type="ARBA" id="ARBA00004496"/>
    </source>
</evidence>
<comment type="similarity">
    <text evidence="2 13">Belongs to the class-I aminoacyl-tRNA synthetase family.</text>
</comment>
<comment type="cofactor">
    <cofactor evidence="13">
        <name>Zn(2+)</name>
        <dbReference type="ChEBI" id="CHEBI:29105"/>
    </cofactor>
    <text evidence="13">Binds 1 zinc ion per subunit.</text>
</comment>
<comment type="subcellular location">
    <subcellularLocation>
        <location evidence="1 13">Cytoplasm</location>
    </subcellularLocation>
</comment>
<dbReference type="InterPro" id="IPR015803">
    <property type="entry name" value="Cys-tRNA-ligase"/>
</dbReference>